<accession>A0A066U4Y1</accession>
<reference evidence="1 2" key="1">
    <citation type="submission" date="2014-05" db="EMBL/GenBank/DDBJ databases">
        <title>Draft genome sequence of Amycolatopsis rifamycinica DSM 46095.</title>
        <authorList>
            <person name="Lal R."/>
            <person name="Saxena A."/>
            <person name="Kumari R."/>
            <person name="Mukherjee U."/>
            <person name="Singh P."/>
            <person name="Sangwan N."/>
            <person name="Mahato N.K."/>
        </authorList>
    </citation>
    <scope>NUCLEOTIDE SEQUENCE [LARGE SCALE GENOMIC DNA]</scope>
    <source>
        <strain evidence="1 2">DSM 46095</strain>
    </source>
</reference>
<comment type="caution">
    <text evidence="1">The sequence shown here is derived from an EMBL/GenBank/DDBJ whole genome shotgun (WGS) entry which is preliminary data.</text>
</comment>
<proteinExistence type="predicted"/>
<sequence length="95" mass="10468">MASDARVSFDVARGNRGYCREVGLPLASASTVHRDAEGTGHHSAGADGGCAPRLRSMVLWPWSVVARRGRENVVDLIEPTWSVVIGVRVRWRIYH</sequence>
<dbReference type="EMBL" id="JMQI01000024">
    <property type="protein sequence ID" value="KDN22145.1"/>
    <property type="molecule type" value="Genomic_DNA"/>
</dbReference>
<protein>
    <submittedName>
        <fullName evidence="1">Uncharacterized protein</fullName>
    </submittedName>
</protein>
<organism evidence="1 2">
    <name type="scientific">Amycolatopsis rifamycinica</name>
    <dbReference type="NCBI Taxonomy" id="287986"/>
    <lineage>
        <taxon>Bacteria</taxon>
        <taxon>Bacillati</taxon>
        <taxon>Actinomycetota</taxon>
        <taxon>Actinomycetes</taxon>
        <taxon>Pseudonocardiales</taxon>
        <taxon>Pseudonocardiaceae</taxon>
        <taxon>Amycolatopsis</taxon>
    </lineage>
</organism>
<evidence type="ECO:0000313" key="1">
    <source>
        <dbReference type="EMBL" id="KDN22145.1"/>
    </source>
</evidence>
<evidence type="ECO:0000313" key="2">
    <source>
        <dbReference type="Proteomes" id="UP000027345"/>
    </source>
</evidence>
<gene>
    <name evidence="1" type="ORF">DV20_12250</name>
</gene>
<dbReference type="AlphaFoldDB" id="A0A066U4Y1"/>
<dbReference type="Proteomes" id="UP000027345">
    <property type="component" value="Unassembled WGS sequence"/>
</dbReference>
<keyword evidence="2" id="KW-1185">Reference proteome</keyword>
<name>A0A066U4Y1_9PSEU</name>